<feature type="compositionally biased region" description="Basic and acidic residues" evidence="1">
    <location>
        <begin position="393"/>
        <end position="402"/>
    </location>
</feature>
<accession>A0A8J2T1D1</accession>
<dbReference type="EMBL" id="CAKKNE010000005">
    <property type="protein sequence ID" value="CAH0378231.1"/>
    <property type="molecule type" value="Genomic_DNA"/>
</dbReference>
<dbReference type="AlphaFoldDB" id="A0A8J2T1D1"/>
<evidence type="ECO:0000313" key="2">
    <source>
        <dbReference type="EMBL" id="CAH0378231.1"/>
    </source>
</evidence>
<protein>
    <submittedName>
        <fullName evidence="2">Uncharacterized protein</fullName>
    </submittedName>
</protein>
<reference evidence="2" key="1">
    <citation type="submission" date="2021-11" db="EMBL/GenBank/DDBJ databases">
        <authorList>
            <consortium name="Genoscope - CEA"/>
            <person name="William W."/>
        </authorList>
    </citation>
    <scope>NUCLEOTIDE SEQUENCE</scope>
</reference>
<organism evidence="2 3">
    <name type="scientific">Pelagomonas calceolata</name>
    <dbReference type="NCBI Taxonomy" id="35677"/>
    <lineage>
        <taxon>Eukaryota</taxon>
        <taxon>Sar</taxon>
        <taxon>Stramenopiles</taxon>
        <taxon>Ochrophyta</taxon>
        <taxon>Pelagophyceae</taxon>
        <taxon>Pelagomonadales</taxon>
        <taxon>Pelagomonadaceae</taxon>
        <taxon>Pelagomonas</taxon>
    </lineage>
</organism>
<feature type="region of interest" description="Disordered" evidence="1">
    <location>
        <begin position="34"/>
        <end position="82"/>
    </location>
</feature>
<proteinExistence type="predicted"/>
<evidence type="ECO:0000313" key="3">
    <source>
        <dbReference type="Proteomes" id="UP000789595"/>
    </source>
</evidence>
<feature type="compositionally biased region" description="Basic and acidic residues" evidence="1">
    <location>
        <begin position="34"/>
        <end position="44"/>
    </location>
</feature>
<keyword evidence="3" id="KW-1185">Reference proteome</keyword>
<feature type="compositionally biased region" description="Polar residues" evidence="1">
    <location>
        <begin position="233"/>
        <end position="244"/>
    </location>
</feature>
<sequence>MSAEEALTARLADLESDSFQLKLRNYYLERRVSKELGGERRGETALRGLLATAPETPPRRRTTRDYDDEKPSRRRSWRTTDVSETSKLRALERRLGAAEDALDREQRLRQKAEVALEVARSERGVAEARAAKRHDVDFEKKTRAVRDEVERVREEAAEARQAAADANERADAADAAFRAVSEDLRRCEDERTQEREKAEELVAFEAEQIAHLQEELASHQRRSTTDTATATSPRGTASRTTSPRTPIIAYNPTTATTPAALDIMSAIDASFSWLPSTTAPASDVRSEIADLHAEVRRLRQTPQANGTDLRNELRELRDEVRALSGSQADGDSINQHASSLFGDDPLAGPQWPDVGRRATPANASSKSRAHWSVTPAAGVHSPESPRRRAPPRRFSERKRDAWPPEESSVPGLFGDDVVGR</sequence>
<feature type="region of interest" description="Disordered" evidence="1">
    <location>
        <begin position="215"/>
        <end position="251"/>
    </location>
</feature>
<gene>
    <name evidence="2" type="ORF">PECAL_5P27460</name>
</gene>
<evidence type="ECO:0000256" key="1">
    <source>
        <dbReference type="SAM" id="MobiDB-lite"/>
    </source>
</evidence>
<feature type="region of interest" description="Disordered" evidence="1">
    <location>
        <begin position="322"/>
        <end position="420"/>
    </location>
</feature>
<feature type="compositionally biased region" description="Polar residues" evidence="1">
    <location>
        <begin position="324"/>
        <end position="338"/>
    </location>
</feature>
<name>A0A8J2T1D1_9STRA</name>
<comment type="caution">
    <text evidence="2">The sequence shown here is derived from an EMBL/GenBank/DDBJ whole genome shotgun (WGS) entry which is preliminary data.</text>
</comment>
<dbReference type="Proteomes" id="UP000789595">
    <property type="component" value="Unassembled WGS sequence"/>
</dbReference>